<dbReference type="CDD" id="cd21978">
    <property type="entry name" value="HMG-box_HMGB_rpt1"/>
    <property type="match status" value="1"/>
</dbReference>
<dbReference type="PANTHER" id="PTHR48112">
    <property type="entry name" value="HIGH MOBILITY GROUP PROTEIN DSP1"/>
    <property type="match status" value="1"/>
</dbReference>
<dbReference type="SMART" id="SM00398">
    <property type="entry name" value="HMG"/>
    <property type="match status" value="2"/>
</dbReference>
<dbReference type="PANTHER" id="PTHR48112:SF32">
    <property type="entry name" value="HIGH MOBILITY GROUP PROTEIN B3"/>
    <property type="match status" value="1"/>
</dbReference>
<dbReference type="GO" id="GO:0003677">
    <property type="term" value="F:DNA binding"/>
    <property type="evidence" value="ECO:0007669"/>
    <property type="project" value="UniProtKB-UniRule"/>
</dbReference>
<dbReference type="EMBL" id="CAAALY010086754">
    <property type="protein sequence ID" value="VEL27364.1"/>
    <property type="molecule type" value="Genomic_DNA"/>
</dbReference>
<dbReference type="AlphaFoldDB" id="A0A448X3U2"/>
<reference evidence="9" key="1">
    <citation type="submission" date="2018-11" db="EMBL/GenBank/DDBJ databases">
        <authorList>
            <consortium name="Pathogen Informatics"/>
        </authorList>
    </citation>
    <scope>NUCLEOTIDE SEQUENCE</scope>
</reference>
<dbReference type="FunFam" id="1.10.30.10:FF:000073">
    <property type="entry name" value="High mobility group protein 1 homolog"/>
    <property type="match status" value="1"/>
</dbReference>
<organism evidence="9 10">
    <name type="scientific">Protopolystoma xenopodis</name>
    <dbReference type="NCBI Taxonomy" id="117903"/>
    <lineage>
        <taxon>Eukaryota</taxon>
        <taxon>Metazoa</taxon>
        <taxon>Spiralia</taxon>
        <taxon>Lophotrochozoa</taxon>
        <taxon>Platyhelminthes</taxon>
        <taxon>Monogenea</taxon>
        <taxon>Polyopisthocotylea</taxon>
        <taxon>Polystomatidea</taxon>
        <taxon>Polystomatidae</taxon>
        <taxon>Protopolystoma</taxon>
    </lineage>
</organism>
<evidence type="ECO:0000256" key="5">
    <source>
        <dbReference type="PROSITE-ProRule" id="PRU00267"/>
    </source>
</evidence>
<keyword evidence="10" id="KW-1185">Reference proteome</keyword>
<feature type="domain" description="HMG box" evidence="8">
    <location>
        <begin position="132"/>
        <end position="198"/>
    </location>
</feature>
<proteinExistence type="inferred from homology"/>
<name>A0A448X3U2_9PLAT</name>
<evidence type="ECO:0000256" key="4">
    <source>
        <dbReference type="ARBA" id="ARBA00023242"/>
    </source>
</evidence>
<dbReference type="Pfam" id="PF00505">
    <property type="entry name" value="HMG_box"/>
    <property type="match status" value="1"/>
</dbReference>
<feature type="domain" description="HMG box" evidence="8">
    <location>
        <begin position="43"/>
        <end position="113"/>
    </location>
</feature>
<evidence type="ECO:0000313" key="9">
    <source>
        <dbReference type="EMBL" id="VEL27364.1"/>
    </source>
</evidence>
<dbReference type="PROSITE" id="PS50118">
    <property type="entry name" value="HMG_BOX_2"/>
    <property type="match status" value="2"/>
</dbReference>
<sequence length="201" mass="23169">MQVCFCLTVLCHILKFGIRILIHLPSLLCPLLPSKMVKDKSKPKGAMTPYAIFVQQSRDELKKKNPTHSVDFTAFSKDCSSKWKALSVKEKKKFEDLAAKDKERFAREMKGYSPPKDAGKKDKKKKKDPNAPKRPMSAFFFFCADERSKVKKDHPEWKVSDIAKELGHRWEACKNRSKYEGQAETEKSKYEKAMAKYKSGK</sequence>
<evidence type="ECO:0000256" key="6">
    <source>
        <dbReference type="SAM" id="MobiDB-lite"/>
    </source>
</evidence>
<evidence type="ECO:0000256" key="7">
    <source>
        <dbReference type="SAM" id="SignalP"/>
    </source>
</evidence>
<evidence type="ECO:0000259" key="8">
    <source>
        <dbReference type="PROSITE" id="PS50118"/>
    </source>
</evidence>
<dbReference type="InterPro" id="IPR050342">
    <property type="entry name" value="HMGB"/>
</dbReference>
<dbReference type="Pfam" id="PF09011">
    <property type="entry name" value="HMG_box_2"/>
    <property type="match status" value="1"/>
</dbReference>
<feature type="chain" id="PRO_5019299633" description="HMG box domain-containing protein" evidence="7">
    <location>
        <begin position="20"/>
        <end position="201"/>
    </location>
</feature>
<comment type="subcellular location">
    <subcellularLocation>
        <location evidence="1">Nucleus</location>
    </subcellularLocation>
</comment>
<accession>A0A448X3U2</accession>
<feature type="DNA-binding region" description="HMG box" evidence="5">
    <location>
        <begin position="43"/>
        <end position="113"/>
    </location>
</feature>
<dbReference type="FunFam" id="1.10.30.10:FF:000016">
    <property type="entry name" value="FACT complex subunit SSRP1"/>
    <property type="match status" value="1"/>
</dbReference>
<comment type="caution">
    <text evidence="9">The sequence shown here is derived from an EMBL/GenBank/DDBJ whole genome shotgun (WGS) entry which is preliminary data.</text>
</comment>
<evidence type="ECO:0000313" key="10">
    <source>
        <dbReference type="Proteomes" id="UP000784294"/>
    </source>
</evidence>
<dbReference type="InterPro" id="IPR036910">
    <property type="entry name" value="HMG_box_dom_sf"/>
</dbReference>
<dbReference type="PRINTS" id="PR00886">
    <property type="entry name" value="HIGHMOBLTY12"/>
</dbReference>
<feature type="region of interest" description="Disordered" evidence="6">
    <location>
        <begin position="105"/>
        <end position="133"/>
    </location>
</feature>
<protein>
    <recommendedName>
        <fullName evidence="8">HMG box domain-containing protein</fullName>
    </recommendedName>
</protein>
<dbReference type="SUPFAM" id="SSF47095">
    <property type="entry name" value="HMG-box"/>
    <property type="match status" value="2"/>
</dbReference>
<dbReference type="InterPro" id="IPR009071">
    <property type="entry name" value="HMG_box_dom"/>
</dbReference>
<evidence type="ECO:0000256" key="2">
    <source>
        <dbReference type="ARBA" id="ARBA00008774"/>
    </source>
</evidence>
<dbReference type="Gene3D" id="1.10.30.10">
    <property type="entry name" value="High mobility group box domain"/>
    <property type="match status" value="2"/>
</dbReference>
<evidence type="ECO:0000256" key="1">
    <source>
        <dbReference type="ARBA" id="ARBA00004123"/>
    </source>
</evidence>
<dbReference type="OrthoDB" id="1919336at2759"/>
<keyword evidence="3 5" id="KW-0238">DNA-binding</keyword>
<evidence type="ECO:0000256" key="3">
    <source>
        <dbReference type="ARBA" id="ARBA00023125"/>
    </source>
</evidence>
<dbReference type="Proteomes" id="UP000784294">
    <property type="component" value="Unassembled WGS sequence"/>
</dbReference>
<keyword evidence="4 5" id="KW-0539">Nucleus</keyword>
<gene>
    <name evidence="9" type="ORF">PXEA_LOCUS20804</name>
</gene>
<dbReference type="GO" id="GO:0005634">
    <property type="term" value="C:nucleus"/>
    <property type="evidence" value="ECO:0007669"/>
    <property type="project" value="UniProtKB-SubCell"/>
</dbReference>
<feature type="signal peptide" evidence="7">
    <location>
        <begin position="1"/>
        <end position="19"/>
    </location>
</feature>
<feature type="DNA-binding region" description="HMG box" evidence="5">
    <location>
        <begin position="132"/>
        <end position="198"/>
    </location>
</feature>
<keyword evidence="7" id="KW-0732">Signal</keyword>
<comment type="similarity">
    <text evidence="2">Belongs to the HMGB family.</text>
</comment>